<keyword evidence="8 10" id="KW-1133">Transmembrane helix</keyword>
<feature type="transmembrane region" description="Helical" evidence="10">
    <location>
        <begin position="139"/>
        <end position="163"/>
    </location>
</feature>
<keyword evidence="7" id="KW-0256">Endoplasmic reticulum</keyword>
<comment type="subcellular location">
    <subcellularLocation>
        <location evidence="1">Endoplasmic reticulum membrane</location>
        <topology evidence="1">Multi-pass membrane protein</topology>
    </subcellularLocation>
</comment>
<dbReference type="GO" id="GO:0004376">
    <property type="term" value="F:GPI mannosyltransferase activity"/>
    <property type="evidence" value="ECO:0007669"/>
    <property type="project" value="InterPro"/>
</dbReference>
<dbReference type="InterPro" id="IPR007315">
    <property type="entry name" value="PIG-V/Gpi18"/>
</dbReference>
<evidence type="ECO:0000256" key="9">
    <source>
        <dbReference type="ARBA" id="ARBA00023136"/>
    </source>
</evidence>
<feature type="transmembrane region" description="Helical" evidence="10">
    <location>
        <begin position="17"/>
        <end position="39"/>
    </location>
</feature>
<feature type="transmembrane region" description="Helical" evidence="10">
    <location>
        <begin position="314"/>
        <end position="331"/>
    </location>
</feature>
<sequence length="435" mass="48831">MDKAQIVITKFLWKNDFLFPTAMWFLSRILIWTAMLLVAPNLPSPVGETIPDFGWKVFDAWDSMHYRAIASVGYEFVNDGKQHNLAFFPLFPLSIWILMKLGLTFELAGLLVNNLAFLAALHYLYLWTKEHCGIRIAQWATAVVSLYPSAMFTGVIYTEGLYLFASTAALRAFDQNQYGRTAFWGAMATATRPTGMALIPAFAIAAWKQRRPPIAYIAALASAIGLLLFSLYCAIRFHDPLAFIDAQKGWRPSLGFDWQGWLNMVMQIAVGAQNWQFGWIQNPSGGFQDPWHPLLFSMFVASSYLLWCFRKKWIYIKVIYGFYAAVAFVLILANEQLINNLLNTFIVLGGSYLLWHLRKQLTPVTTTYGFCGIGLLLASGGTISLSRLAYGIVPLSVAMGVLLSRHSCQGYLSLGLFVTLLTKIAVGFAQERWVG</sequence>
<dbReference type="GO" id="GO:0031501">
    <property type="term" value="C:mannosyltransferase complex"/>
    <property type="evidence" value="ECO:0007669"/>
    <property type="project" value="TreeGrafter"/>
</dbReference>
<dbReference type="GO" id="GO:0000009">
    <property type="term" value="F:alpha-1,6-mannosyltransferase activity"/>
    <property type="evidence" value="ECO:0007669"/>
    <property type="project" value="InterPro"/>
</dbReference>
<feature type="transmembrane region" description="Helical" evidence="10">
    <location>
        <begin position="291"/>
        <end position="307"/>
    </location>
</feature>
<evidence type="ECO:0000256" key="8">
    <source>
        <dbReference type="ARBA" id="ARBA00022989"/>
    </source>
</evidence>
<keyword evidence="12" id="KW-1185">Reference proteome</keyword>
<dbReference type="AlphaFoldDB" id="A0A8J7L7L6"/>
<evidence type="ECO:0000256" key="10">
    <source>
        <dbReference type="SAM" id="Phobius"/>
    </source>
</evidence>
<evidence type="ECO:0008006" key="13">
    <source>
        <dbReference type="Google" id="ProtNLM"/>
    </source>
</evidence>
<evidence type="ECO:0000256" key="2">
    <source>
        <dbReference type="ARBA" id="ARBA00004687"/>
    </source>
</evidence>
<feature type="transmembrane region" description="Helical" evidence="10">
    <location>
        <begin position="214"/>
        <end position="237"/>
    </location>
</feature>
<evidence type="ECO:0000256" key="6">
    <source>
        <dbReference type="ARBA" id="ARBA00022692"/>
    </source>
</evidence>
<evidence type="ECO:0000256" key="4">
    <source>
        <dbReference type="ARBA" id="ARBA00022676"/>
    </source>
</evidence>
<keyword evidence="6 10" id="KW-0812">Transmembrane</keyword>
<proteinExistence type="predicted"/>
<protein>
    <recommendedName>
        <fullName evidence="13">Integral membrane protein</fullName>
    </recommendedName>
</protein>
<keyword evidence="5" id="KW-0808">Transferase</keyword>
<dbReference type="Proteomes" id="UP000632766">
    <property type="component" value="Unassembled WGS sequence"/>
</dbReference>
<reference evidence="11 12" key="1">
    <citation type="journal article" date="2021" name="Int. J. Syst. Evol. Microbiol.">
        <title>Amazonocrinis nigriterrae gen. nov., sp. nov., Atlanticothrix silvestris gen. nov., sp. nov. and Dendronalium phyllosphericum gen. nov., sp. nov., nostocacean cyanobacteria from Brazilian environments.</title>
        <authorList>
            <person name="Alvarenga D.O."/>
            <person name="Andreote A.P.D."/>
            <person name="Branco L.H.Z."/>
            <person name="Delbaje E."/>
            <person name="Cruz R.B."/>
            <person name="Varani A.M."/>
            <person name="Fiore M.F."/>
        </authorList>
    </citation>
    <scope>NUCLEOTIDE SEQUENCE [LARGE SCALE GENOMIC DNA]</scope>
    <source>
        <strain evidence="11 12">CENA67</strain>
    </source>
</reference>
<evidence type="ECO:0000313" key="12">
    <source>
        <dbReference type="Proteomes" id="UP000632766"/>
    </source>
</evidence>
<dbReference type="UniPathway" id="UPA00196"/>
<evidence type="ECO:0000256" key="1">
    <source>
        <dbReference type="ARBA" id="ARBA00004477"/>
    </source>
</evidence>
<comment type="caution">
    <text evidence="11">The sequence shown here is derived from an EMBL/GenBank/DDBJ whole genome shotgun (WGS) entry which is preliminary data.</text>
</comment>
<feature type="transmembrane region" description="Helical" evidence="10">
    <location>
        <begin position="109"/>
        <end position="127"/>
    </location>
</feature>
<name>A0A8J7L7L6_9NOST</name>
<dbReference type="GO" id="GO:0016020">
    <property type="term" value="C:membrane"/>
    <property type="evidence" value="ECO:0007669"/>
    <property type="project" value="GOC"/>
</dbReference>
<feature type="transmembrane region" description="Helical" evidence="10">
    <location>
        <begin position="367"/>
        <end position="390"/>
    </location>
</feature>
<keyword evidence="9 10" id="KW-0472">Membrane</keyword>
<feature type="transmembrane region" description="Helical" evidence="10">
    <location>
        <begin position="410"/>
        <end position="429"/>
    </location>
</feature>
<evidence type="ECO:0000256" key="5">
    <source>
        <dbReference type="ARBA" id="ARBA00022679"/>
    </source>
</evidence>
<organism evidence="11 12">
    <name type="scientific">Amazonocrinis nigriterrae CENA67</name>
    <dbReference type="NCBI Taxonomy" id="2794033"/>
    <lineage>
        <taxon>Bacteria</taxon>
        <taxon>Bacillati</taxon>
        <taxon>Cyanobacteriota</taxon>
        <taxon>Cyanophyceae</taxon>
        <taxon>Nostocales</taxon>
        <taxon>Nostocaceae</taxon>
        <taxon>Amazonocrinis</taxon>
        <taxon>Amazonocrinis nigriterrae</taxon>
    </lineage>
</organism>
<evidence type="ECO:0000256" key="3">
    <source>
        <dbReference type="ARBA" id="ARBA00022502"/>
    </source>
</evidence>
<accession>A0A8J7L7L6</accession>
<keyword evidence="3" id="KW-0337">GPI-anchor biosynthesis</keyword>
<keyword evidence="4" id="KW-0328">Glycosyltransferase</keyword>
<gene>
    <name evidence="11" type="ORF">I8748_09645</name>
</gene>
<evidence type="ECO:0000256" key="7">
    <source>
        <dbReference type="ARBA" id="ARBA00022824"/>
    </source>
</evidence>
<dbReference type="PANTHER" id="PTHR12468">
    <property type="entry name" value="GPI MANNOSYLTRANSFERASE 2"/>
    <property type="match status" value="1"/>
</dbReference>
<dbReference type="PANTHER" id="PTHR12468:SF2">
    <property type="entry name" value="GPI MANNOSYLTRANSFERASE 2"/>
    <property type="match status" value="1"/>
</dbReference>
<feature type="transmembrane region" description="Helical" evidence="10">
    <location>
        <begin position="337"/>
        <end position="355"/>
    </location>
</feature>
<evidence type="ECO:0000313" key="11">
    <source>
        <dbReference type="EMBL" id="MBH8562433.1"/>
    </source>
</evidence>
<dbReference type="RefSeq" id="WP_198124355.1">
    <property type="nucleotide sequence ID" value="NZ_JAECZC010000013.1"/>
</dbReference>
<feature type="transmembrane region" description="Helical" evidence="10">
    <location>
        <begin position="183"/>
        <end position="207"/>
    </location>
</feature>
<dbReference type="EMBL" id="JAECZC010000013">
    <property type="protein sequence ID" value="MBH8562433.1"/>
    <property type="molecule type" value="Genomic_DNA"/>
</dbReference>
<comment type="pathway">
    <text evidence="2">Glycolipid biosynthesis; glycosylphosphatidylinositol-anchor biosynthesis.</text>
</comment>
<dbReference type="GO" id="GO:0006506">
    <property type="term" value="P:GPI anchor biosynthetic process"/>
    <property type="evidence" value="ECO:0007669"/>
    <property type="project" value="UniProtKB-UniPathway"/>
</dbReference>
<dbReference type="Pfam" id="PF04188">
    <property type="entry name" value="Mannosyl_trans2"/>
    <property type="match status" value="1"/>
</dbReference>